<organism evidence="1 2">
    <name type="scientific">Pristionchus fissidentatus</name>
    <dbReference type="NCBI Taxonomy" id="1538716"/>
    <lineage>
        <taxon>Eukaryota</taxon>
        <taxon>Metazoa</taxon>
        <taxon>Ecdysozoa</taxon>
        <taxon>Nematoda</taxon>
        <taxon>Chromadorea</taxon>
        <taxon>Rhabditida</taxon>
        <taxon>Rhabditina</taxon>
        <taxon>Diplogasteromorpha</taxon>
        <taxon>Diplogasteroidea</taxon>
        <taxon>Neodiplogasteridae</taxon>
        <taxon>Pristionchus</taxon>
    </lineage>
</organism>
<feature type="non-terminal residue" evidence="1">
    <location>
        <position position="1"/>
    </location>
</feature>
<dbReference type="EMBL" id="BTSY01000007">
    <property type="protein sequence ID" value="GMT36927.1"/>
    <property type="molecule type" value="Genomic_DNA"/>
</dbReference>
<comment type="caution">
    <text evidence="1">The sequence shown here is derived from an EMBL/GenBank/DDBJ whole genome shotgun (WGS) entry which is preliminary data.</text>
</comment>
<reference evidence="1" key="1">
    <citation type="submission" date="2023-10" db="EMBL/GenBank/DDBJ databases">
        <title>Genome assembly of Pristionchus species.</title>
        <authorList>
            <person name="Yoshida K."/>
            <person name="Sommer R.J."/>
        </authorList>
    </citation>
    <scope>NUCLEOTIDE SEQUENCE</scope>
    <source>
        <strain evidence="1">RS5133</strain>
    </source>
</reference>
<name>A0AAV5X3J7_9BILA</name>
<sequence length="102" mass="11276">VCGSGVNVFSDPACDVDACDSPWPKGLAVHRFMRTLCVGDNVTLQILMDLCCVSTADKMRAMLDAAIAPVPRPARVYGERRMPNVRPFNNERIDVDDSIFNF</sequence>
<gene>
    <name evidence="1" type="ORF">PFISCL1PPCAC_28224</name>
</gene>
<dbReference type="Proteomes" id="UP001432322">
    <property type="component" value="Unassembled WGS sequence"/>
</dbReference>
<proteinExistence type="predicted"/>
<evidence type="ECO:0000313" key="2">
    <source>
        <dbReference type="Proteomes" id="UP001432322"/>
    </source>
</evidence>
<evidence type="ECO:0000313" key="1">
    <source>
        <dbReference type="EMBL" id="GMT36927.1"/>
    </source>
</evidence>
<dbReference type="AlphaFoldDB" id="A0AAV5X3J7"/>
<protein>
    <submittedName>
        <fullName evidence="1">Uncharacterized protein</fullName>
    </submittedName>
</protein>
<keyword evidence="2" id="KW-1185">Reference proteome</keyword>
<accession>A0AAV5X3J7</accession>